<organism evidence="2">
    <name type="scientific">Paraprevotella clara</name>
    <dbReference type="NCBI Taxonomy" id="454154"/>
    <lineage>
        <taxon>Bacteria</taxon>
        <taxon>Pseudomonadati</taxon>
        <taxon>Bacteroidota</taxon>
        <taxon>Bacteroidia</taxon>
        <taxon>Bacteroidales</taxon>
        <taxon>Prevotellaceae</taxon>
        <taxon>Paraprevotella</taxon>
    </lineage>
</organism>
<dbReference type="AlphaFoldDB" id="A0A6N3B995"/>
<evidence type="ECO:0000256" key="1">
    <source>
        <dbReference type="SAM" id="MobiDB-lite"/>
    </source>
</evidence>
<proteinExistence type="predicted"/>
<dbReference type="EMBL" id="CACRUT010000011">
    <property type="protein sequence ID" value="VYT98600.1"/>
    <property type="molecule type" value="Genomic_DNA"/>
</dbReference>
<evidence type="ECO:0000313" key="2">
    <source>
        <dbReference type="EMBL" id="VYT98600.1"/>
    </source>
</evidence>
<reference evidence="2" key="1">
    <citation type="submission" date="2019-11" db="EMBL/GenBank/DDBJ databases">
        <authorList>
            <person name="Feng L."/>
        </authorList>
    </citation>
    <scope>NUCLEOTIDE SEQUENCE</scope>
    <source>
        <strain evidence="2">PclaraLFYP37</strain>
    </source>
</reference>
<gene>
    <name evidence="2" type="ORF">PCLFYP37_01637</name>
</gene>
<name>A0A6N3B995_9BACT</name>
<sequence length="170" mass="20141">MGCLWERRYGTDRTSPPRQKRIPIPTGQRTVRRNRKDRRPIRLQSPWKPYPQARQKDRKRKKKQSERQQKRPKAGHRKPHPRQIRSPRSEYLCKTRTQSCIYTVYHTLRLSQTENQSEANDFTFGAQNRDDPPGTENGTAKNGKRQASGPRKHPLRTAARIYLKEKRDTS</sequence>
<feature type="compositionally biased region" description="Basic residues" evidence="1">
    <location>
        <begin position="56"/>
        <end position="85"/>
    </location>
</feature>
<feature type="region of interest" description="Disordered" evidence="1">
    <location>
        <begin position="118"/>
        <end position="170"/>
    </location>
</feature>
<feature type="compositionally biased region" description="Basic residues" evidence="1">
    <location>
        <begin position="30"/>
        <end position="41"/>
    </location>
</feature>
<accession>A0A6N3B995</accession>
<protein>
    <submittedName>
        <fullName evidence="2">Uncharacterized protein</fullName>
    </submittedName>
</protein>
<feature type="compositionally biased region" description="Basic and acidic residues" evidence="1">
    <location>
        <begin position="1"/>
        <end position="11"/>
    </location>
</feature>
<feature type="region of interest" description="Disordered" evidence="1">
    <location>
        <begin position="1"/>
        <end position="92"/>
    </location>
</feature>